<name>A0AAE1Q4W6_9EUCA</name>
<gene>
    <name evidence="1" type="ORF">Pmani_010195</name>
</gene>
<evidence type="ECO:0000313" key="2">
    <source>
        <dbReference type="Proteomes" id="UP001292094"/>
    </source>
</evidence>
<dbReference type="AlphaFoldDB" id="A0AAE1Q4W6"/>
<sequence length="194" mass="21523">MDNNLVLCLPAIHALSGCDSTSKVGPKLSGMKSSKDLSLLAGFGVEELSPQMISNAEKFLVSGLKKTDCSTFDEYRWEQYHNSMKELNFNQLVCCSSTLREHIKRAYLQCRMWLQAPTPEVTKPDPCQYGYRATDVGIIPVILPVPSRPDDLPPPCKCPTSCISNKTCICRGMKIKCVVFCGCSKGKKCRNPHN</sequence>
<reference evidence="1" key="1">
    <citation type="submission" date="2023-11" db="EMBL/GenBank/DDBJ databases">
        <title>Genome assemblies of two species of porcelain crab, Petrolisthes cinctipes and Petrolisthes manimaculis (Anomura: Porcellanidae).</title>
        <authorList>
            <person name="Angst P."/>
        </authorList>
    </citation>
    <scope>NUCLEOTIDE SEQUENCE</scope>
    <source>
        <strain evidence="1">PB745_02</strain>
        <tissue evidence="1">Gill</tissue>
    </source>
</reference>
<dbReference type="EMBL" id="JAWZYT010000798">
    <property type="protein sequence ID" value="KAK4318772.1"/>
    <property type="molecule type" value="Genomic_DNA"/>
</dbReference>
<organism evidence="1 2">
    <name type="scientific">Petrolisthes manimaculis</name>
    <dbReference type="NCBI Taxonomy" id="1843537"/>
    <lineage>
        <taxon>Eukaryota</taxon>
        <taxon>Metazoa</taxon>
        <taxon>Ecdysozoa</taxon>
        <taxon>Arthropoda</taxon>
        <taxon>Crustacea</taxon>
        <taxon>Multicrustacea</taxon>
        <taxon>Malacostraca</taxon>
        <taxon>Eumalacostraca</taxon>
        <taxon>Eucarida</taxon>
        <taxon>Decapoda</taxon>
        <taxon>Pleocyemata</taxon>
        <taxon>Anomura</taxon>
        <taxon>Galatheoidea</taxon>
        <taxon>Porcellanidae</taxon>
        <taxon>Petrolisthes</taxon>
    </lineage>
</organism>
<proteinExistence type="predicted"/>
<comment type="caution">
    <text evidence="1">The sequence shown here is derived from an EMBL/GenBank/DDBJ whole genome shotgun (WGS) entry which is preliminary data.</text>
</comment>
<dbReference type="Proteomes" id="UP001292094">
    <property type="component" value="Unassembled WGS sequence"/>
</dbReference>
<evidence type="ECO:0000313" key="1">
    <source>
        <dbReference type="EMBL" id="KAK4318772.1"/>
    </source>
</evidence>
<keyword evidence="2" id="KW-1185">Reference proteome</keyword>
<protein>
    <submittedName>
        <fullName evidence="1">Uncharacterized protein</fullName>
    </submittedName>
</protein>
<accession>A0AAE1Q4W6</accession>